<feature type="chain" id="PRO_5005488712" evidence="1">
    <location>
        <begin position="25"/>
        <end position="54"/>
    </location>
</feature>
<keyword evidence="1" id="KW-0732">Signal</keyword>
<sequence>FLGILCNFIKFELLFANFTWVCNSKNGNFFKFWLESCHHVEAGVLELRIINESQ</sequence>
<dbReference type="AlphaFoldDB" id="A0A0K2UH42"/>
<organism evidence="2">
    <name type="scientific">Lepeophtheirus salmonis</name>
    <name type="common">Salmon louse</name>
    <name type="synonym">Caligus salmonis</name>
    <dbReference type="NCBI Taxonomy" id="72036"/>
    <lineage>
        <taxon>Eukaryota</taxon>
        <taxon>Metazoa</taxon>
        <taxon>Ecdysozoa</taxon>
        <taxon>Arthropoda</taxon>
        <taxon>Crustacea</taxon>
        <taxon>Multicrustacea</taxon>
        <taxon>Hexanauplia</taxon>
        <taxon>Copepoda</taxon>
        <taxon>Siphonostomatoida</taxon>
        <taxon>Caligidae</taxon>
        <taxon>Lepeophtheirus</taxon>
    </lineage>
</organism>
<feature type="signal peptide" evidence="1">
    <location>
        <begin position="1"/>
        <end position="24"/>
    </location>
</feature>
<evidence type="ECO:0000256" key="1">
    <source>
        <dbReference type="SAM" id="SignalP"/>
    </source>
</evidence>
<protein>
    <submittedName>
        <fullName evidence="2">Uncharacterized protein</fullName>
    </submittedName>
</protein>
<reference evidence="2" key="1">
    <citation type="submission" date="2014-05" db="EMBL/GenBank/DDBJ databases">
        <authorList>
            <person name="Chronopoulou M."/>
        </authorList>
    </citation>
    <scope>NUCLEOTIDE SEQUENCE</scope>
    <source>
        <tissue evidence="2">Whole organism</tissue>
    </source>
</reference>
<dbReference type="EMBL" id="HACA01020029">
    <property type="protein sequence ID" value="CDW37390.1"/>
    <property type="molecule type" value="Transcribed_RNA"/>
</dbReference>
<feature type="non-terminal residue" evidence="2">
    <location>
        <position position="1"/>
    </location>
</feature>
<accession>A0A0K2UH42</accession>
<proteinExistence type="predicted"/>
<name>A0A0K2UH42_LEPSM</name>
<evidence type="ECO:0000313" key="2">
    <source>
        <dbReference type="EMBL" id="CDW37390.1"/>
    </source>
</evidence>